<feature type="compositionally biased region" description="Low complexity" evidence="1">
    <location>
        <begin position="32"/>
        <end position="42"/>
    </location>
</feature>
<reference evidence="2 3" key="1">
    <citation type="journal article" date="2014" name="Genome Biol. Evol.">
        <title>Comparative genomics and transcriptomics analyses reveal divergent lifestyle features of nematode endoparasitic fungus Hirsutella minnesotensis.</title>
        <authorList>
            <person name="Lai Y."/>
            <person name="Liu K."/>
            <person name="Zhang X."/>
            <person name="Zhang X."/>
            <person name="Li K."/>
            <person name="Wang N."/>
            <person name="Shu C."/>
            <person name="Wu Y."/>
            <person name="Wang C."/>
            <person name="Bushley K.E."/>
            <person name="Xiang M."/>
            <person name="Liu X."/>
        </authorList>
    </citation>
    <scope>NUCLEOTIDE SEQUENCE [LARGE SCALE GENOMIC DNA]</scope>
    <source>
        <strain evidence="2 3">3608</strain>
    </source>
</reference>
<dbReference type="AlphaFoldDB" id="A0A0F7ZNV3"/>
<organism evidence="2 3">
    <name type="scientific">Hirsutella minnesotensis 3608</name>
    <dbReference type="NCBI Taxonomy" id="1043627"/>
    <lineage>
        <taxon>Eukaryota</taxon>
        <taxon>Fungi</taxon>
        <taxon>Dikarya</taxon>
        <taxon>Ascomycota</taxon>
        <taxon>Pezizomycotina</taxon>
        <taxon>Sordariomycetes</taxon>
        <taxon>Hypocreomycetidae</taxon>
        <taxon>Hypocreales</taxon>
        <taxon>Ophiocordycipitaceae</taxon>
        <taxon>Hirsutella</taxon>
    </lineage>
</organism>
<feature type="compositionally biased region" description="Polar residues" evidence="1">
    <location>
        <begin position="160"/>
        <end position="174"/>
    </location>
</feature>
<evidence type="ECO:0000313" key="3">
    <source>
        <dbReference type="Proteomes" id="UP000054481"/>
    </source>
</evidence>
<dbReference type="EMBL" id="KQ030526">
    <property type="protein sequence ID" value="KJZ74400.1"/>
    <property type="molecule type" value="Genomic_DNA"/>
</dbReference>
<feature type="compositionally biased region" description="Basic residues" evidence="1">
    <location>
        <begin position="8"/>
        <end position="18"/>
    </location>
</feature>
<keyword evidence="3" id="KW-1185">Reference proteome</keyword>
<evidence type="ECO:0000256" key="1">
    <source>
        <dbReference type="SAM" id="MobiDB-lite"/>
    </source>
</evidence>
<protein>
    <submittedName>
        <fullName evidence="2">Uncharacterized protein</fullName>
    </submittedName>
</protein>
<feature type="compositionally biased region" description="Pro residues" evidence="1">
    <location>
        <begin position="105"/>
        <end position="117"/>
    </location>
</feature>
<feature type="region of interest" description="Disordered" evidence="1">
    <location>
        <begin position="81"/>
        <end position="219"/>
    </location>
</feature>
<accession>A0A0F7ZNV3</accession>
<gene>
    <name evidence="2" type="ORF">HIM_06210</name>
</gene>
<feature type="region of interest" description="Disordered" evidence="1">
    <location>
        <begin position="1"/>
        <end position="42"/>
    </location>
</feature>
<proteinExistence type="predicted"/>
<dbReference type="Proteomes" id="UP000054481">
    <property type="component" value="Unassembled WGS sequence"/>
</dbReference>
<name>A0A0F7ZNV3_9HYPO</name>
<sequence length="219" mass="23241">MAQQGCRIRIRRDIRSRRQVQSPDDDQLMAESPPSAAAQPPLALVAQLPQAVAQPLGAQRSPPLRSRLMAASAGDVPYIKVGELPPAAGYPAQAPPAPSHVRLPQPGPPAAVNPPPRTLTRVQNSDSDSRLRVDNLVSPASAPRLRIDYLVSPKSPSPPTASHQPYSAPDQCQSGPELAPMEDAARQGSSKRRLTGLASSGMDPGEPQTRPAHVHRHPG</sequence>
<evidence type="ECO:0000313" key="2">
    <source>
        <dbReference type="EMBL" id="KJZ74400.1"/>
    </source>
</evidence>